<feature type="domain" description="Homing endonuclease LAGLIDADG" evidence="2">
    <location>
        <begin position="620"/>
        <end position="716"/>
    </location>
</feature>
<dbReference type="InterPro" id="IPR004860">
    <property type="entry name" value="LAGLIDADG_dom"/>
</dbReference>
<protein>
    <recommendedName>
        <fullName evidence="2">Homing endonuclease LAGLIDADG domain-containing protein</fullName>
    </recommendedName>
</protein>
<organism evidence="3">
    <name type="scientific">Caulerpa lentillifera</name>
    <dbReference type="NCBI Taxonomy" id="148947"/>
    <lineage>
        <taxon>Eukaryota</taxon>
        <taxon>Viridiplantae</taxon>
        <taxon>Chlorophyta</taxon>
        <taxon>core chlorophytes</taxon>
        <taxon>Ulvophyceae</taxon>
        <taxon>TCBD clade</taxon>
        <taxon>Bryopsidales</taxon>
        <taxon>Halimedineae</taxon>
        <taxon>Caulerpaceae</taxon>
        <taxon>Caulerpa</taxon>
    </lineage>
</organism>
<dbReference type="Pfam" id="PF00961">
    <property type="entry name" value="LAGLIDADG_1"/>
    <property type="match status" value="1"/>
</dbReference>
<evidence type="ECO:0000313" key="3">
    <source>
        <dbReference type="EMBL" id="AST24221.1"/>
    </source>
</evidence>
<dbReference type="GeneID" id="37543997"/>
<proteinExistence type="predicted"/>
<dbReference type="Gene3D" id="3.10.28.10">
    <property type="entry name" value="Homing endonucleases"/>
    <property type="match status" value="2"/>
</dbReference>
<accession>A0A2Z2QKU9</accession>
<dbReference type="GO" id="GO:0004519">
    <property type="term" value="F:endonuclease activity"/>
    <property type="evidence" value="ECO:0007669"/>
    <property type="project" value="InterPro"/>
</dbReference>
<dbReference type="InterPro" id="IPR027434">
    <property type="entry name" value="Homing_endonucl"/>
</dbReference>
<evidence type="ECO:0000259" key="2">
    <source>
        <dbReference type="Pfam" id="PF00961"/>
    </source>
</evidence>
<keyword evidence="3" id="KW-0496">Mitochondrion</keyword>
<evidence type="ECO:0000313" key="4">
    <source>
        <dbReference type="EMBL" id="QKS32223.1"/>
    </source>
</evidence>
<dbReference type="PANTHER" id="PTHR36181">
    <property type="entry name" value="INTRON-ENCODED ENDONUCLEASE AI3-RELATED"/>
    <property type="match status" value="1"/>
</dbReference>
<dbReference type="RefSeq" id="YP_009504746.1">
    <property type="nucleotide sequence ID" value="NC_038217.1"/>
</dbReference>
<dbReference type="EMBL" id="MN201586">
    <property type="protein sequence ID" value="QKS32223.1"/>
    <property type="molecule type" value="Genomic_DNA"/>
</dbReference>
<dbReference type="AlphaFoldDB" id="A0A2Z2QKU9"/>
<dbReference type="EMBL" id="KX761577">
    <property type="protein sequence ID" value="AST24221.1"/>
    <property type="molecule type" value="Genomic_DNA"/>
</dbReference>
<sequence length="932" mass="104777">MIPTRPAPSGDVVGFCRLWCCYGALFRRHNTCGKGQLFRFASRPTYLRGRPPSPLRFRSAFGAPFGRIRAKAEARLPVPRAQAPSAQLEAATRQVPCGLGALLGLSAEDNSPVKNTRPRALHASVGTNVLRTSLHGYLVKAKLSTLAQLRWASDGARRKANWFVRFFGRVPFDGYQGVPVVGPRRRTFRPRMLDQRTRTPKGEARKPLRGTKARKARRASLASPKFLRATTDAFKTTRALGCGLAEFSELRRASLNNKRTFMQHTRVTSLAGVNPRLAELLFLWLAFPWASTSFGKGVALRARGQLFTEGRGLLYCCFAGVLFVVGFAGRRQGLARIALKLWAGQFPVLRGVLRGQFPVLRGVLRGLGKALRAPVLRGQFPADWPFCAHMMNGRKAFQRKIAVIGRLKGQVPRKNRCYKVHSSQNKSGANNFLCRSCWAFPETSQKKSGAGGPQLFYNPLGTWPFKRPSFFSEANDEVYHSNGFLYHRCANSGASCVKCKQEELRSFPVASNKSAAVPPKAHITGVAFIFFHLVPRPPAGHKFLRRITAGAEKPTPIHTNKYAKQNHGIGYHNPPLTLGARYRKPFGKVQLRSPHNLAQGSPAGALQGWAPPNYLEPFFVGLFEAAGLITYGNTKNGHLLRPRFQMNLKLNSENEAMVELIRFYIGGIRSRKSKKGNDILWVAVSQKHCCRVLKIFDKYPLLTTSKICQYDSLKKCMSNPIAWCDPLEYRYTRYDKQQQMVEYYKQNFNIPQYFGPWLSGFIEAKGRFKSTNRCLSLSLSHNDWYILNAIKTYFQSHHKLEYRRPKGRRTCALAWQKVCFGPKGLPRTDANGGPMVRVALQGQKVLTFLRAPKDVSPPHVKKDVRQLDPLKKKASPVRRNSAQYRLSICGKPPIDHIIKHFENNPLLGYKKVSYDQLLSETTANKTSWPLPA</sequence>
<reference evidence="3" key="1">
    <citation type="journal article" date="2018" name="Gene">
        <title>The complete mitochondrial genome of the Caulerpa lentillifera (Ulvophyceae, Chlorophyta): Sequence, genome content, organization structure and phylogenetic consideration.</title>
        <authorList>
            <person name="Zheng F."/>
            <person name="Liu H."/>
            <person name="Jiang M."/>
            <person name="Xu Z."/>
            <person name="Wang Z."/>
            <person name="Wang C."/>
            <person name="Du F."/>
            <person name="Shen Z."/>
            <person name="Wang B."/>
        </authorList>
    </citation>
    <scope>NUCLEOTIDE SEQUENCE</scope>
</reference>
<gene>
    <name evidence="3" type="primary">orf932</name>
</gene>
<evidence type="ECO:0000256" key="1">
    <source>
        <dbReference type="SAM" id="MobiDB-lite"/>
    </source>
</evidence>
<dbReference type="PANTHER" id="PTHR36181:SF2">
    <property type="entry name" value="INTRON-ENCODED ENDONUCLEASE AI3-RELATED"/>
    <property type="match status" value="1"/>
</dbReference>
<dbReference type="InterPro" id="IPR051289">
    <property type="entry name" value="LAGLIDADG_Endonuclease"/>
</dbReference>
<dbReference type="GO" id="GO:0005739">
    <property type="term" value="C:mitochondrion"/>
    <property type="evidence" value="ECO:0007669"/>
    <property type="project" value="UniProtKB-ARBA"/>
</dbReference>
<reference evidence="4" key="2">
    <citation type="journal article" date="2019" name="Mitochondrial DNA Part B Resour">
        <title>The complete mitogenome of Caulerpa lentillifera and its phylogenetic analysis.</title>
        <authorList>
            <person name="Jia X."/>
            <person name="Liu T."/>
            <person name="Wang X."/>
            <person name="Tang X."/>
            <person name="Jin Y."/>
        </authorList>
    </citation>
    <scope>NUCLEOTIDE SEQUENCE</scope>
</reference>
<name>A0A2Z2QKU9_9CHLO</name>
<feature type="compositionally biased region" description="Basic and acidic residues" evidence="1">
    <location>
        <begin position="195"/>
        <end position="206"/>
    </location>
</feature>
<feature type="region of interest" description="Disordered" evidence="1">
    <location>
        <begin position="195"/>
        <end position="215"/>
    </location>
</feature>
<dbReference type="SUPFAM" id="SSF55608">
    <property type="entry name" value="Homing endonucleases"/>
    <property type="match status" value="2"/>
</dbReference>
<geneLocation type="mitochondrion" evidence="3"/>